<sequence>MSALSHNSVLILVTVAGAVQSAPTPVPCDGSPRAEEITFTTQQTTAPRQAALNAARTYLIASTPAALEVVNLYENSPALNKLALPKKLEFAKPFGEFPLPGVQRTSAEAELRAKYPNIQDMIEQSYDPKKQPLRPKTTDPLVNYGPLSLKEEDFEAAAKLRSGGNGNNQMTQPQAAQLSGLEKIIRFKYKSEMKWNDMTLGILKKLGYHSAASDACNDQLLGKIPLLQREAAFSEDWFEVLWRKYLKDPDAFKAEQPQLATNFSNYHTHLNAVLNTCFTPAAPEGAYSAMDAPRRLGFLEFGEEHICEAYLISKEHILTARHCWQGRPSLINAYKAGKVTFRPLGSSDTRQQVCAAKTDKEGLSVNMPMKEELLVMRIAPVDFNPEPVKLASAKELVSWVEKKGEALPTQLTVFTRVSGAEIVSPKFKGSIGTSKPAGCYIVNYNPGTSCFTHYCLTYPGTSGAPVFANFGKDWKLVGVHLGAAIPQTVKAYPSCGPNSTNLENAALLADQNLLNKYLY</sequence>
<dbReference type="RefSeq" id="WP_263126035.1">
    <property type="nucleotide sequence ID" value="NZ_CP106753.1"/>
</dbReference>
<dbReference type="InterPro" id="IPR008256">
    <property type="entry name" value="Peptidase_S1B"/>
</dbReference>
<keyword evidence="2 6" id="KW-0645">Protease</keyword>
<dbReference type="EC" id="3.4.21.-" evidence="6"/>
<dbReference type="EMBL" id="CP106753">
    <property type="protein sequence ID" value="UXY16653.1"/>
    <property type="molecule type" value="Genomic_DNA"/>
</dbReference>
<name>A0ABY6DQZ8_9NEIS</name>
<evidence type="ECO:0000313" key="9">
    <source>
        <dbReference type="Proteomes" id="UP001061302"/>
    </source>
</evidence>
<reference evidence="8" key="1">
    <citation type="submission" date="2022-10" db="EMBL/GenBank/DDBJ databases">
        <title>Chitiniphilus purpureus sp. nov., a novel chitin-degrading bacterium isolated from crawfish pond sediment.</title>
        <authorList>
            <person name="Li K."/>
        </authorList>
    </citation>
    <scope>NUCLEOTIDE SEQUENCE</scope>
    <source>
        <strain evidence="8">CD1</strain>
    </source>
</reference>
<keyword evidence="3" id="KW-0732">Signal</keyword>
<evidence type="ECO:0000259" key="7">
    <source>
        <dbReference type="Pfam" id="PF00089"/>
    </source>
</evidence>
<protein>
    <recommendedName>
        <fullName evidence="6">Serine protease</fullName>
        <ecNumber evidence="6">3.4.21.-</ecNumber>
    </recommendedName>
</protein>
<keyword evidence="4 6" id="KW-0378">Hydrolase</keyword>
<evidence type="ECO:0000256" key="3">
    <source>
        <dbReference type="ARBA" id="ARBA00022729"/>
    </source>
</evidence>
<evidence type="ECO:0000256" key="4">
    <source>
        <dbReference type="ARBA" id="ARBA00022801"/>
    </source>
</evidence>
<evidence type="ECO:0000256" key="1">
    <source>
        <dbReference type="ARBA" id="ARBA00008764"/>
    </source>
</evidence>
<gene>
    <name evidence="8" type="ORF">N8I74_06435</name>
</gene>
<dbReference type="Proteomes" id="UP001061302">
    <property type="component" value="Chromosome"/>
</dbReference>
<dbReference type="Gene3D" id="2.40.10.10">
    <property type="entry name" value="Trypsin-like serine proteases"/>
    <property type="match status" value="2"/>
</dbReference>
<evidence type="ECO:0000256" key="2">
    <source>
        <dbReference type="ARBA" id="ARBA00022670"/>
    </source>
</evidence>
<keyword evidence="9" id="KW-1185">Reference proteome</keyword>
<proteinExistence type="inferred from homology"/>
<accession>A0ABY6DQZ8</accession>
<dbReference type="InterPro" id="IPR043504">
    <property type="entry name" value="Peptidase_S1_PA_chymotrypsin"/>
</dbReference>
<feature type="domain" description="Peptidase S1" evidence="7">
    <location>
        <begin position="298"/>
        <end position="353"/>
    </location>
</feature>
<organism evidence="8 9">
    <name type="scientific">Chitiniphilus purpureus</name>
    <dbReference type="NCBI Taxonomy" id="2981137"/>
    <lineage>
        <taxon>Bacteria</taxon>
        <taxon>Pseudomonadati</taxon>
        <taxon>Pseudomonadota</taxon>
        <taxon>Betaproteobacteria</taxon>
        <taxon>Neisseriales</taxon>
        <taxon>Chitinibacteraceae</taxon>
        <taxon>Chitiniphilus</taxon>
    </lineage>
</organism>
<dbReference type="Pfam" id="PF00089">
    <property type="entry name" value="Trypsin"/>
    <property type="match status" value="1"/>
</dbReference>
<dbReference type="SUPFAM" id="SSF50494">
    <property type="entry name" value="Trypsin-like serine proteases"/>
    <property type="match status" value="1"/>
</dbReference>
<dbReference type="InterPro" id="IPR001254">
    <property type="entry name" value="Trypsin_dom"/>
</dbReference>
<evidence type="ECO:0000313" key="8">
    <source>
        <dbReference type="EMBL" id="UXY16653.1"/>
    </source>
</evidence>
<dbReference type="PRINTS" id="PR00839">
    <property type="entry name" value="V8PROTEASE"/>
</dbReference>
<evidence type="ECO:0000256" key="5">
    <source>
        <dbReference type="ARBA" id="ARBA00022825"/>
    </source>
</evidence>
<keyword evidence="5 6" id="KW-0720">Serine protease</keyword>
<dbReference type="InterPro" id="IPR009003">
    <property type="entry name" value="Peptidase_S1_PA"/>
</dbReference>
<comment type="similarity">
    <text evidence="1 6">Belongs to the peptidase S1B family.</text>
</comment>
<evidence type="ECO:0000256" key="6">
    <source>
        <dbReference type="RuleBase" id="RU004296"/>
    </source>
</evidence>